<sequence length="92" mass="9965">MGGDVFDAVFTAVARTFLERYRGSSATTADCVAVASEVSGRDRSGFPREWLYGTTTPRMPGHPHRTVTPVTPYLATPHSRADGHYHEASATP</sequence>
<dbReference type="RefSeq" id="WP_386275803.1">
    <property type="nucleotide sequence ID" value="NZ_JBHRWR010000002.1"/>
</dbReference>
<gene>
    <name evidence="2" type="ORF">ACFOZ0_05055</name>
</gene>
<organism evidence="2 3">
    <name type="scientific">Streptomyces yaanensis</name>
    <dbReference type="NCBI Taxonomy" id="1142239"/>
    <lineage>
        <taxon>Bacteria</taxon>
        <taxon>Bacillati</taxon>
        <taxon>Actinomycetota</taxon>
        <taxon>Actinomycetes</taxon>
        <taxon>Kitasatosporales</taxon>
        <taxon>Streptomycetaceae</taxon>
        <taxon>Streptomyces</taxon>
    </lineage>
</organism>
<dbReference type="InterPro" id="IPR027268">
    <property type="entry name" value="Peptidase_M4/M1_CTD_sf"/>
</dbReference>
<protein>
    <submittedName>
        <fullName evidence="2">Uncharacterized protein</fullName>
    </submittedName>
</protein>
<name>A0ABV7S788_9ACTN</name>
<evidence type="ECO:0000256" key="1">
    <source>
        <dbReference type="SAM" id="MobiDB-lite"/>
    </source>
</evidence>
<reference evidence="3" key="1">
    <citation type="journal article" date="2019" name="Int. J. Syst. Evol. Microbiol.">
        <title>The Global Catalogue of Microorganisms (GCM) 10K type strain sequencing project: providing services to taxonomists for standard genome sequencing and annotation.</title>
        <authorList>
            <consortium name="The Broad Institute Genomics Platform"/>
            <consortium name="The Broad Institute Genome Sequencing Center for Infectious Disease"/>
            <person name="Wu L."/>
            <person name="Ma J."/>
        </authorList>
    </citation>
    <scope>NUCLEOTIDE SEQUENCE [LARGE SCALE GENOMIC DNA]</scope>
    <source>
        <strain evidence="3">CGMCC 4.7035</strain>
    </source>
</reference>
<dbReference type="SUPFAM" id="SSF55486">
    <property type="entry name" value="Metalloproteases ('zincins'), catalytic domain"/>
    <property type="match status" value="1"/>
</dbReference>
<evidence type="ECO:0000313" key="3">
    <source>
        <dbReference type="Proteomes" id="UP001595701"/>
    </source>
</evidence>
<proteinExistence type="predicted"/>
<dbReference type="Gene3D" id="1.10.390.10">
    <property type="entry name" value="Neutral Protease Domain 2"/>
    <property type="match status" value="1"/>
</dbReference>
<keyword evidence="3" id="KW-1185">Reference proteome</keyword>
<feature type="compositionally biased region" description="Basic and acidic residues" evidence="1">
    <location>
        <begin position="79"/>
        <end position="92"/>
    </location>
</feature>
<evidence type="ECO:0000313" key="2">
    <source>
        <dbReference type="EMBL" id="MFC3572657.1"/>
    </source>
</evidence>
<comment type="caution">
    <text evidence="2">The sequence shown here is derived from an EMBL/GenBank/DDBJ whole genome shotgun (WGS) entry which is preliminary data.</text>
</comment>
<dbReference type="EMBL" id="JBHRWR010000002">
    <property type="protein sequence ID" value="MFC3572657.1"/>
    <property type="molecule type" value="Genomic_DNA"/>
</dbReference>
<accession>A0ABV7S788</accession>
<feature type="region of interest" description="Disordered" evidence="1">
    <location>
        <begin position="53"/>
        <end position="92"/>
    </location>
</feature>
<dbReference type="Proteomes" id="UP001595701">
    <property type="component" value="Unassembled WGS sequence"/>
</dbReference>